<comment type="similarity">
    <text evidence="2">Belongs to the pantothenate synthetase family.</text>
</comment>
<dbReference type="Gene3D" id="3.40.50.620">
    <property type="entry name" value="HUPs"/>
    <property type="match status" value="1"/>
</dbReference>
<accession>A0A6J6FS97</accession>
<dbReference type="GO" id="GO:0005829">
    <property type="term" value="C:cytosol"/>
    <property type="evidence" value="ECO:0007669"/>
    <property type="project" value="TreeGrafter"/>
</dbReference>
<evidence type="ECO:0000256" key="4">
    <source>
        <dbReference type="ARBA" id="ARBA00022598"/>
    </source>
</evidence>
<comment type="pathway">
    <text evidence="1">Cofactor biosynthesis; (R)-pantothenate biosynthesis; (R)-pantothenate from (R)-pantoate and beta-alanine: step 1/1.</text>
</comment>
<dbReference type="GO" id="GO:0004592">
    <property type="term" value="F:pantoate-beta-alanine ligase activity"/>
    <property type="evidence" value="ECO:0007669"/>
    <property type="project" value="UniProtKB-EC"/>
</dbReference>
<dbReference type="InterPro" id="IPR014729">
    <property type="entry name" value="Rossmann-like_a/b/a_fold"/>
</dbReference>
<evidence type="ECO:0000256" key="1">
    <source>
        <dbReference type="ARBA" id="ARBA00004990"/>
    </source>
</evidence>
<dbReference type="Gene3D" id="3.30.1300.10">
    <property type="entry name" value="Pantoate-beta-alanine ligase, C-terminal domain"/>
    <property type="match status" value="1"/>
</dbReference>
<protein>
    <recommendedName>
        <fullName evidence="3">pantoate--beta-alanine ligase (AMP-forming)</fullName>
        <ecNumber evidence="3">6.3.2.1</ecNumber>
    </recommendedName>
</protein>
<dbReference type="GO" id="GO:0005524">
    <property type="term" value="F:ATP binding"/>
    <property type="evidence" value="ECO:0007669"/>
    <property type="project" value="UniProtKB-KW"/>
</dbReference>
<dbReference type="InterPro" id="IPR003721">
    <property type="entry name" value="Pantoate_ligase"/>
</dbReference>
<evidence type="ECO:0000256" key="7">
    <source>
        <dbReference type="ARBA" id="ARBA00022840"/>
    </source>
</evidence>
<dbReference type="SUPFAM" id="SSF52374">
    <property type="entry name" value="Nucleotidylyl transferase"/>
    <property type="match status" value="1"/>
</dbReference>
<dbReference type="NCBIfam" id="TIGR00018">
    <property type="entry name" value="panC"/>
    <property type="match status" value="1"/>
</dbReference>
<dbReference type="InterPro" id="IPR042176">
    <property type="entry name" value="Pantoate_ligase_C"/>
</dbReference>
<dbReference type="PANTHER" id="PTHR21299">
    <property type="entry name" value="CYTIDYLATE KINASE/PANTOATE-BETA-ALANINE LIGASE"/>
    <property type="match status" value="1"/>
</dbReference>
<evidence type="ECO:0000313" key="9">
    <source>
        <dbReference type="EMBL" id="CAB4589853.1"/>
    </source>
</evidence>
<dbReference type="EC" id="6.3.2.1" evidence="3"/>
<comment type="catalytic activity">
    <reaction evidence="8">
        <text>(R)-pantoate + beta-alanine + ATP = (R)-pantothenate + AMP + diphosphate + H(+)</text>
        <dbReference type="Rhea" id="RHEA:10912"/>
        <dbReference type="ChEBI" id="CHEBI:15378"/>
        <dbReference type="ChEBI" id="CHEBI:15980"/>
        <dbReference type="ChEBI" id="CHEBI:29032"/>
        <dbReference type="ChEBI" id="CHEBI:30616"/>
        <dbReference type="ChEBI" id="CHEBI:33019"/>
        <dbReference type="ChEBI" id="CHEBI:57966"/>
        <dbReference type="ChEBI" id="CHEBI:456215"/>
        <dbReference type="EC" id="6.3.2.1"/>
    </reaction>
</comment>
<dbReference type="UniPathway" id="UPA00028">
    <property type="reaction ID" value="UER00005"/>
</dbReference>
<name>A0A6J6FS97_9ZZZZ</name>
<evidence type="ECO:0000256" key="8">
    <source>
        <dbReference type="ARBA" id="ARBA00048258"/>
    </source>
</evidence>
<dbReference type="PANTHER" id="PTHR21299:SF1">
    <property type="entry name" value="PANTOATE--BETA-ALANINE LIGASE"/>
    <property type="match status" value="1"/>
</dbReference>
<dbReference type="AlphaFoldDB" id="A0A6J6FS97"/>
<proteinExistence type="inferred from homology"/>
<reference evidence="9" key="1">
    <citation type="submission" date="2020-05" db="EMBL/GenBank/DDBJ databases">
        <authorList>
            <person name="Chiriac C."/>
            <person name="Salcher M."/>
            <person name="Ghai R."/>
            <person name="Kavagutti S V."/>
        </authorList>
    </citation>
    <scope>NUCLEOTIDE SEQUENCE</scope>
</reference>
<dbReference type="EMBL" id="CAEZUE010000044">
    <property type="protein sequence ID" value="CAB4589853.1"/>
    <property type="molecule type" value="Genomic_DNA"/>
</dbReference>
<dbReference type="HAMAP" id="MF_00158">
    <property type="entry name" value="PanC"/>
    <property type="match status" value="1"/>
</dbReference>
<dbReference type="InterPro" id="IPR004821">
    <property type="entry name" value="Cyt_trans-like"/>
</dbReference>
<sequence>MIPSSSGWATTFLTPMTKALVPTMGALHGGHLALIDRARELADEVVVSIFVNPTQFGAGDDFDRYPRTLDADRELIADRAEIFVPSIDEVYTPGQPPDAIDAGARGDMWEGASRSGHFDAVLTVVNRLFDMTQPGIAVFGEKDWQQLALVRSMAAERHPNIRVVGVPTVRDNDGLAMSSRNRYLSAAERETAALIPVALNDIVAEAGSAESVARARQKLEQSGIDVDYLAVIDPVSLNEVGPNAPARVVIAARVGATRLIDNMRVRDLPKR</sequence>
<dbReference type="NCBIfam" id="TIGR00125">
    <property type="entry name" value="cyt_tran_rel"/>
    <property type="match status" value="1"/>
</dbReference>
<gene>
    <name evidence="9" type="ORF">UFOPK1788_00465</name>
</gene>
<evidence type="ECO:0000256" key="3">
    <source>
        <dbReference type="ARBA" id="ARBA00012219"/>
    </source>
</evidence>
<dbReference type="GO" id="GO:0015940">
    <property type="term" value="P:pantothenate biosynthetic process"/>
    <property type="evidence" value="ECO:0007669"/>
    <property type="project" value="UniProtKB-UniPathway"/>
</dbReference>
<evidence type="ECO:0000256" key="2">
    <source>
        <dbReference type="ARBA" id="ARBA00009256"/>
    </source>
</evidence>
<keyword evidence="4" id="KW-0436">Ligase</keyword>
<keyword evidence="5" id="KW-0566">Pantothenate biosynthesis</keyword>
<organism evidence="9">
    <name type="scientific">freshwater metagenome</name>
    <dbReference type="NCBI Taxonomy" id="449393"/>
    <lineage>
        <taxon>unclassified sequences</taxon>
        <taxon>metagenomes</taxon>
        <taxon>ecological metagenomes</taxon>
    </lineage>
</organism>
<dbReference type="Pfam" id="PF02569">
    <property type="entry name" value="Pantoate_ligase"/>
    <property type="match status" value="1"/>
</dbReference>
<keyword evidence="6" id="KW-0547">Nucleotide-binding</keyword>
<evidence type="ECO:0000256" key="6">
    <source>
        <dbReference type="ARBA" id="ARBA00022741"/>
    </source>
</evidence>
<keyword evidence="7" id="KW-0067">ATP-binding</keyword>
<evidence type="ECO:0000256" key="5">
    <source>
        <dbReference type="ARBA" id="ARBA00022655"/>
    </source>
</evidence>